<dbReference type="Proteomes" id="UP000326678">
    <property type="component" value="Chromosome Gxm1"/>
</dbReference>
<dbReference type="AlphaFoldDB" id="A0A5P8VTR7"/>
<dbReference type="EMBL" id="CP045226">
    <property type="protein sequence ID" value="QFS43803.1"/>
    <property type="molecule type" value="Genomic_DNA"/>
</dbReference>
<keyword evidence="2" id="KW-1185">Reference proteome</keyword>
<dbReference type="KEGG" id="nsh:GXM_01276"/>
<evidence type="ECO:0000313" key="2">
    <source>
        <dbReference type="Proteomes" id="UP000326678"/>
    </source>
</evidence>
<protein>
    <submittedName>
        <fullName evidence="1">Uncharacterized protein</fullName>
    </submittedName>
</protein>
<reference evidence="1 2" key="1">
    <citation type="submission" date="2019-10" db="EMBL/GenBank/DDBJ databases">
        <title>Genomic and transcriptomic insights into the perfect genentic adaptation of a filamentous nitrogen-fixing cyanobacterium to rice fields.</title>
        <authorList>
            <person name="Chen Z."/>
        </authorList>
    </citation>
    <scope>NUCLEOTIDE SEQUENCE [LARGE SCALE GENOMIC DNA]</scope>
    <source>
        <strain evidence="1">CCNUC1</strain>
    </source>
</reference>
<proteinExistence type="predicted"/>
<name>A0A5P8VTR7_9NOSO</name>
<gene>
    <name evidence="1" type="ORF">GXM_01276</name>
</gene>
<organism evidence="1 2">
    <name type="scientific">Nostoc sphaeroides CCNUC1</name>
    <dbReference type="NCBI Taxonomy" id="2653204"/>
    <lineage>
        <taxon>Bacteria</taxon>
        <taxon>Bacillati</taxon>
        <taxon>Cyanobacteriota</taxon>
        <taxon>Cyanophyceae</taxon>
        <taxon>Nostocales</taxon>
        <taxon>Nostocaceae</taxon>
        <taxon>Nostoc</taxon>
    </lineage>
</organism>
<evidence type="ECO:0000313" key="1">
    <source>
        <dbReference type="EMBL" id="QFS43803.1"/>
    </source>
</evidence>
<accession>A0A5P8VTR7</accession>
<sequence length="48" mass="5576">MESFRVIIDSPQDKRVIIDSPQDKIVETLDFSLISMGECQRLRLPQDL</sequence>